<protein>
    <recommendedName>
        <fullName evidence="3">F-box domain-containing protein</fullName>
    </recommendedName>
</protein>
<gene>
    <name evidence="1" type="ORF">MSPICULIGERA_LOCUS22176</name>
</gene>
<keyword evidence="2" id="KW-1185">Reference proteome</keyword>
<dbReference type="Proteomes" id="UP001177023">
    <property type="component" value="Unassembled WGS sequence"/>
</dbReference>
<dbReference type="EMBL" id="CATQJA010002681">
    <property type="protein sequence ID" value="CAJ0584114.1"/>
    <property type="molecule type" value="Genomic_DNA"/>
</dbReference>
<feature type="non-terminal residue" evidence="1">
    <location>
        <position position="1"/>
    </location>
</feature>
<evidence type="ECO:0008006" key="3">
    <source>
        <dbReference type="Google" id="ProtNLM"/>
    </source>
</evidence>
<reference evidence="1" key="1">
    <citation type="submission" date="2023-06" db="EMBL/GenBank/DDBJ databases">
        <authorList>
            <person name="Delattre M."/>
        </authorList>
    </citation>
    <scope>NUCLEOTIDE SEQUENCE</scope>
    <source>
        <strain evidence="1">AF72</strain>
    </source>
</reference>
<organism evidence="1 2">
    <name type="scientific">Mesorhabditis spiculigera</name>
    <dbReference type="NCBI Taxonomy" id="96644"/>
    <lineage>
        <taxon>Eukaryota</taxon>
        <taxon>Metazoa</taxon>
        <taxon>Ecdysozoa</taxon>
        <taxon>Nematoda</taxon>
        <taxon>Chromadorea</taxon>
        <taxon>Rhabditida</taxon>
        <taxon>Rhabditina</taxon>
        <taxon>Rhabditomorpha</taxon>
        <taxon>Rhabditoidea</taxon>
        <taxon>Rhabditidae</taxon>
        <taxon>Mesorhabditinae</taxon>
        <taxon>Mesorhabditis</taxon>
    </lineage>
</organism>
<dbReference type="AlphaFoldDB" id="A0AA36DAG3"/>
<evidence type="ECO:0000313" key="1">
    <source>
        <dbReference type="EMBL" id="CAJ0584114.1"/>
    </source>
</evidence>
<sequence length="266" mass="31132">MDWPALPTEIHHGIMHALDDDIKTFWDYACVCKSFWRAAENFSKQWPRVNLKISPAHVETFYSDERFIVESEMLQNMLFSNSVVDTLIISAGRLAIRELKAMKIHFEETDSNALQILNECKPSGKYELVTLGGVDDRKVVDFLYEAAAKVQLLFQYRWNFTTKFLMVKNPRIRADGCRQRLDNIMEYARRMVDEWWNGLRKIEYVELVRIPPISRWPPGIARFTMSVNTAYKQQAKVERPDGKKLSLRYFSRAPPATFGYTFLSEI</sequence>
<evidence type="ECO:0000313" key="2">
    <source>
        <dbReference type="Proteomes" id="UP001177023"/>
    </source>
</evidence>
<name>A0AA36DAG3_9BILA</name>
<accession>A0AA36DAG3</accession>
<proteinExistence type="predicted"/>
<comment type="caution">
    <text evidence="1">The sequence shown here is derived from an EMBL/GenBank/DDBJ whole genome shotgun (WGS) entry which is preliminary data.</text>
</comment>